<dbReference type="Pfam" id="PF05869">
    <property type="entry name" value="Dam"/>
    <property type="match status" value="1"/>
</dbReference>
<dbReference type="EC" id="2.1.1.72" evidence="3"/>
<proteinExistence type="predicted"/>
<dbReference type="GO" id="GO:0003677">
    <property type="term" value="F:DNA binding"/>
    <property type="evidence" value="ECO:0007669"/>
    <property type="project" value="InterPro"/>
</dbReference>
<dbReference type="AlphaFoldDB" id="A0A9X9BXI9"/>
<reference evidence="3 4" key="1">
    <citation type="submission" date="2019-07" db="EMBL/GenBank/DDBJ databases">
        <title>Serratia strains were isolated from fresh produce.</title>
        <authorList>
            <person name="Cho G.-S."/>
            <person name="Stein M."/>
            <person name="Lee W."/>
            <person name="Suh S.H."/>
            <person name="Franz C.M.A.P."/>
        </authorList>
    </citation>
    <scope>NUCLEOTIDE SEQUENCE [LARGE SCALE GENOMIC DNA]</scope>
    <source>
        <strain evidence="3 4">S17</strain>
    </source>
</reference>
<dbReference type="PROSITE" id="PS00092">
    <property type="entry name" value="N6_MTASE"/>
    <property type="match status" value="1"/>
</dbReference>
<dbReference type="GO" id="GO:0009007">
    <property type="term" value="F:site-specific DNA-methyltransferase (adenine-specific) activity"/>
    <property type="evidence" value="ECO:0007669"/>
    <property type="project" value="UniProtKB-EC"/>
</dbReference>
<dbReference type="EMBL" id="VOUP01000054">
    <property type="protein sequence ID" value="TXE22584.1"/>
    <property type="molecule type" value="Genomic_DNA"/>
</dbReference>
<protein>
    <submittedName>
        <fullName evidence="3">Phage N-6-adenine-methyltransferase</fullName>
        <ecNumber evidence="3">2.1.1.72</ecNumber>
    </submittedName>
</protein>
<keyword evidence="2 3" id="KW-0808">Transferase</keyword>
<sequence>MSTVFASNTPPEHKDRWQTPIEVFNALDVEFGFFLDAAADDGNALCAHYLTEQDNALSIDWVSYGAIWCNPPYSDITPWVIKAAEQCRVQNQPIVMLLPADTSTGWFSLALQSVDEVRFITDGRLAFINSATGKPGKNGNSKGSLLFIWRPFIKPRCQFSTISRDELLRIGKGITMEASVA</sequence>
<name>A0A9X9BXI9_9GAMM</name>
<dbReference type="InterPro" id="IPR002052">
    <property type="entry name" value="DNA_methylase_N6_adenine_CS"/>
</dbReference>
<dbReference type="NCBIfam" id="TIGR01712">
    <property type="entry name" value="phage_N6A_met"/>
    <property type="match status" value="1"/>
</dbReference>
<accession>A0A9X9BXI9</accession>
<dbReference type="Proteomes" id="UP000321307">
    <property type="component" value="Unassembled WGS sequence"/>
</dbReference>
<keyword evidence="1 3" id="KW-0489">Methyltransferase</keyword>
<evidence type="ECO:0000313" key="4">
    <source>
        <dbReference type="Proteomes" id="UP000321307"/>
    </source>
</evidence>
<dbReference type="GO" id="GO:0009307">
    <property type="term" value="P:DNA restriction-modification system"/>
    <property type="evidence" value="ECO:0007669"/>
    <property type="project" value="InterPro"/>
</dbReference>
<dbReference type="RefSeq" id="WP_147839229.1">
    <property type="nucleotide sequence ID" value="NZ_VOUP01000054.1"/>
</dbReference>
<evidence type="ECO:0000256" key="1">
    <source>
        <dbReference type="ARBA" id="ARBA00022603"/>
    </source>
</evidence>
<comment type="caution">
    <text evidence="3">The sequence shown here is derived from an EMBL/GenBank/DDBJ whole genome shotgun (WGS) entry which is preliminary data.</text>
</comment>
<organism evidence="3 4">
    <name type="scientific">Serratia ureilytica</name>
    <dbReference type="NCBI Taxonomy" id="300181"/>
    <lineage>
        <taxon>Bacteria</taxon>
        <taxon>Pseudomonadati</taxon>
        <taxon>Pseudomonadota</taxon>
        <taxon>Gammaproteobacteria</taxon>
        <taxon>Enterobacterales</taxon>
        <taxon>Yersiniaceae</taxon>
        <taxon>Serratia</taxon>
    </lineage>
</organism>
<evidence type="ECO:0000256" key="2">
    <source>
        <dbReference type="ARBA" id="ARBA00022679"/>
    </source>
</evidence>
<dbReference type="InterPro" id="IPR008593">
    <property type="entry name" value="Dam_MeTrfase"/>
</dbReference>
<dbReference type="GO" id="GO:0032259">
    <property type="term" value="P:methylation"/>
    <property type="evidence" value="ECO:0007669"/>
    <property type="project" value="UniProtKB-KW"/>
</dbReference>
<gene>
    <name evidence="3" type="ORF">FOT63_25300</name>
</gene>
<evidence type="ECO:0000313" key="3">
    <source>
        <dbReference type="EMBL" id="TXE22584.1"/>
    </source>
</evidence>